<dbReference type="AlphaFoldDB" id="A0A7R8WV38"/>
<dbReference type="EMBL" id="OB707889">
    <property type="protein sequence ID" value="CAD7238751.1"/>
    <property type="molecule type" value="Genomic_DNA"/>
</dbReference>
<proteinExistence type="predicted"/>
<reference evidence="1" key="1">
    <citation type="submission" date="2020-11" db="EMBL/GenBank/DDBJ databases">
        <authorList>
            <person name="Tran Van P."/>
        </authorList>
    </citation>
    <scope>NUCLEOTIDE SEQUENCE</scope>
</reference>
<sequence>TIGEPSAASMAESLERTLKCLEVGVQDETIAKTLKEKVWETSYELVQNLSRDLSQNPAALREIALTFDRLCHDEAWVNWNEEFLGFLYGLELRSMTTKQLILAFELERYLQQKDLSKSPLGALAVQGYRDSNSLHIIIRNGRELGTPKNAVKI</sequence>
<name>A0A7R8WV38_9CRUS</name>
<feature type="non-terminal residue" evidence="1">
    <location>
        <position position="1"/>
    </location>
</feature>
<organism evidence="1">
    <name type="scientific">Cyprideis torosa</name>
    <dbReference type="NCBI Taxonomy" id="163714"/>
    <lineage>
        <taxon>Eukaryota</taxon>
        <taxon>Metazoa</taxon>
        <taxon>Ecdysozoa</taxon>
        <taxon>Arthropoda</taxon>
        <taxon>Crustacea</taxon>
        <taxon>Oligostraca</taxon>
        <taxon>Ostracoda</taxon>
        <taxon>Podocopa</taxon>
        <taxon>Podocopida</taxon>
        <taxon>Cytherocopina</taxon>
        <taxon>Cytheroidea</taxon>
        <taxon>Cytherideidae</taxon>
        <taxon>Cyprideis</taxon>
    </lineage>
</organism>
<evidence type="ECO:0000313" key="1">
    <source>
        <dbReference type="EMBL" id="CAD7238751.1"/>
    </source>
</evidence>
<gene>
    <name evidence="1" type="ORF">CTOB1V02_LOCUS16566</name>
</gene>
<accession>A0A7R8WV38</accession>
<protein>
    <submittedName>
        <fullName evidence="1">Uncharacterized protein</fullName>
    </submittedName>
</protein>